<evidence type="ECO:0000313" key="2">
    <source>
        <dbReference type="EMBL" id="ADY59157.1"/>
    </source>
</evidence>
<sequence>MKQKTFELLWRVLYRTVIAIALLVFVPAILLGIGMFIPYPQGSSGFTTVTPEAESYTLSGSFPPGAHDVRYGRSARGMGGRLLVYRFSAPLNELHDHAVKEMHAKQTDHRDHFEIEVARNEPSPFSEQMVEFDRDMRLDTSWILPEPDATGTIYRPKDGLLSHRPVIFVDETNEIVYLRMTD</sequence>
<organism evidence="2 3">
    <name type="scientific">Rubinisphaera brasiliensis (strain ATCC 49424 / DSM 5305 / JCM 21570 / IAM 15109 / NBRC 103401 / IFAM 1448)</name>
    <name type="common">Planctomyces brasiliensis</name>
    <dbReference type="NCBI Taxonomy" id="756272"/>
    <lineage>
        <taxon>Bacteria</taxon>
        <taxon>Pseudomonadati</taxon>
        <taxon>Planctomycetota</taxon>
        <taxon>Planctomycetia</taxon>
        <taxon>Planctomycetales</taxon>
        <taxon>Planctomycetaceae</taxon>
        <taxon>Rubinisphaera</taxon>
    </lineage>
</organism>
<dbReference type="Proteomes" id="UP000006860">
    <property type="component" value="Chromosome"/>
</dbReference>
<gene>
    <name evidence="2" type="ordered locus">Plabr_1546</name>
</gene>
<feature type="transmembrane region" description="Helical" evidence="1">
    <location>
        <begin position="12"/>
        <end position="37"/>
    </location>
</feature>
<dbReference type="EMBL" id="CP002546">
    <property type="protein sequence ID" value="ADY59157.1"/>
    <property type="molecule type" value="Genomic_DNA"/>
</dbReference>
<keyword evidence="1" id="KW-0472">Membrane</keyword>
<evidence type="ECO:0000256" key="1">
    <source>
        <dbReference type="SAM" id="Phobius"/>
    </source>
</evidence>
<dbReference type="AlphaFoldDB" id="F0SRN4"/>
<evidence type="ECO:0000313" key="3">
    <source>
        <dbReference type="Proteomes" id="UP000006860"/>
    </source>
</evidence>
<reference evidence="3" key="1">
    <citation type="submission" date="2011-02" db="EMBL/GenBank/DDBJ databases">
        <title>The complete genome of Planctomyces brasiliensis DSM 5305.</title>
        <authorList>
            <person name="Lucas S."/>
            <person name="Copeland A."/>
            <person name="Lapidus A."/>
            <person name="Bruce D."/>
            <person name="Goodwin L."/>
            <person name="Pitluck S."/>
            <person name="Kyrpides N."/>
            <person name="Mavromatis K."/>
            <person name="Pagani I."/>
            <person name="Ivanova N."/>
            <person name="Ovchinnikova G."/>
            <person name="Lu M."/>
            <person name="Detter J.C."/>
            <person name="Han C."/>
            <person name="Land M."/>
            <person name="Hauser L."/>
            <person name="Markowitz V."/>
            <person name="Cheng J.-F."/>
            <person name="Hugenholtz P."/>
            <person name="Woyke T."/>
            <person name="Wu D."/>
            <person name="Tindall B."/>
            <person name="Pomrenke H.G."/>
            <person name="Brambilla E."/>
            <person name="Klenk H.-P."/>
            <person name="Eisen J.A."/>
        </authorList>
    </citation>
    <scope>NUCLEOTIDE SEQUENCE [LARGE SCALE GENOMIC DNA]</scope>
    <source>
        <strain evidence="3">ATCC 49424 / DSM 5305 / JCM 21570 / NBRC 103401 / IFAM 1448</strain>
    </source>
</reference>
<protein>
    <submittedName>
        <fullName evidence="2">Uncharacterized protein</fullName>
    </submittedName>
</protein>
<dbReference type="KEGG" id="pbs:Plabr_1546"/>
<name>F0SRN4_RUBBR</name>
<keyword evidence="1" id="KW-0812">Transmembrane</keyword>
<accession>F0SRN4</accession>
<dbReference type="HOGENOM" id="CLU_1480962_0_0_0"/>
<keyword evidence="1" id="KW-1133">Transmembrane helix</keyword>
<proteinExistence type="predicted"/>
<keyword evidence="3" id="KW-1185">Reference proteome</keyword>